<accession>A0A1H6E163</accession>
<organism evidence="3 6">
    <name type="scientific">Saccharopolyspora kobensis</name>
    <dbReference type="NCBI Taxonomy" id="146035"/>
    <lineage>
        <taxon>Bacteria</taxon>
        <taxon>Bacillati</taxon>
        <taxon>Actinomycetota</taxon>
        <taxon>Actinomycetes</taxon>
        <taxon>Pseudonocardiales</taxon>
        <taxon>Pseudonocardiaceae</taxon>
        <taxon>Saccharopolyspora</taxon>
    </lineage>
</organism>
<protein>
    <recommendedName>
        <fullName evidence="2">Minor tail T domain-containing protein</fullName>
    </recommendedName>
</protein>
<reference evidence="5 6" key="2">
    <citation type="submission" date="2016-10" db="EMBL/GenBank/DDBJ databases">
        <authorList>
            <person name="Varghese N."/>
            <person name="Submissions S."/>
        </authorList>
    </citation>
    <scope>NUCLEOTIDE SEQUENCE [LARGE SCALE GENOMIC DNA]</scope>
    <source>
        <strain evidence="6">ATCC 20501</strain>
        <strain evidence="4 5">CGMCC 4.3529</strain>
    </source>
</reference>
<dbReference type="Proteomes" id="UP000236729">
    <property type="component" value="Unassembled WGS sequence"/>
</dbReference>
<dbReference type="RefSeq" id="WP_093354382.1">
    <property type="nucleotide sequence ID" value="NZ_FNVB01000008.1"/>
</dbReference>
<keyword evidence="5" id="KW-1185">Reference proteome</keyword>
<evidence type="ECO:0000313" key="6">
    <source>
        <dbReference type="Proteomes" id="UP000236729"/>
    </source>
</evidence>
<feature type="region of interest" description="Disordered" evidence="1">
    <location>
        <begin position="67"/>
        <end position="95"/>
    </location>
</feature>
<proteinExistence type="predicted"/>
<evidence type="ECO:0000313" key="5">
    <source>
        <dbReference type="Proteomes" id="UP000199690"/>
    </source>
</evidence>
<name>A0A1H6E163_9PSEU</name>
<gene>
    <name evidence="3" type="ORF">SAMN02982929_05302</name>
    <name evidence="4" type="ORF">SAMN05216506_107278</name>
</gene>
<feature type="compositionally biased region" description="Basic and acidic residues" evidence="1">
    <location>
        <begin position="70"/>
        <end position="88"/>
    </location>
</feature>
<dbReference type="AlphaFoldDB" id="A0A1H6E163"/>
<dbReference type="InterPro" id="IPR009350">
    <property type="entry name" value="Phage_tail_T"/>
</dbReference>
<reference evidence="3" key="1">
    <citation type="submission" date="2016-10" db="EMBL/GenBank/DDBJ databases">
        <authorList>
            <person name="de Groot N.N."/>
        </authorList>
    </citation>
    <scope>NUCLEOTIDE SEQUENCE [LARGE SCALE GENOMIC DNA]</scope>
    <source>
        <strain evidence="3">ATCC 20501</strain>
    </source>
</reference>
<evidence type="ECO:0000313" key="3">
    <source>
        <dbReference type="EMBL" id="SEG90736.1"/>
    </source>
</evidence>
<dbReference type="Proteomes" id="UP000199690">
    <property type="component" value="Unassembled WGS sequence"/>
</dbReference>
<feature type="domain" description="Minor tail T" evidence="2">
    <location>
        <begin position="29"/>
        <end position="106"/>
    </location>
</feature>
<evidence type="ECO:0000259" key="2">
    <source>
        <dbReference type="Pfam" id="PF06223"/>
    </source>
</evidence>
<sequence length="117" mass="13196">MRARPFRRFAHRLAGHLGMTVGELLDRTTSRELAEWQAFERIEGPLGGLRGDVHAAMVCSAIYNANRGKNSRERKPADFLPRWDKPPREPQSPEQMLAAARALQGRLGGELHLADQR</sequence>
<evidence type="ECO:0000313" key="4">
    <source>
        <dbReference type="EMBL" id="SFD93517.1"/>
    </source>
</evidence>
<dbReference type="EMBL" id="FOME01000007">
    <property type="protein sequence ID" value="SFD93517.1"/>
    <property type="molecule type" value="Genomic_DNA"/>
</dbReference>
<accession>A0A1I1WEF6</accession>
<dbReference type="Pfam" id="PF06223">
    <property type="entry name" value="Phage_tail_T"/>
    <property type="match status" value="1"/>
</dbReference>
<dbReference type="EMBL" id="FNVB01000008">
    <property type="protein sequence ID" value="SEG90736.1"/>
    <property type="molecule type" value="Genomic_DNA"/>
</dbReference>
<evidence type="ECO:0000256" key="1">
    <source>
        <dbReference type="SAM" id="MobiDB-lite"/>
    </source>
</evidence>